<dbReference type="InterPro" id="IPR011006">
    <property type="entry name" value="CheY-like_superfamily"/>
</dbReference>
<dbReference type="PROSITE" id="PS50110">
    <property type="entry name" value="RESPONSE_REGULATORY"/>
    <property type="match status" value="1"/>
</dbReference>
<evidence type="ECO:0000256" key="5">
    <source>
        <dbReference type="ARBA" id="ARBA00023015"/>
    </source>
</evidence>
<dbReference type="GO" id="GO:0005524">
    <property type="term" value="F:ATP binding"/>
    <property type="evidence" value="ECO:0007669"/>
    <property type="project" value="UniProtKB-KW"/>
</dbReference>
<dbReference type="FunFam" id="1.10.8.60:FF:000120">
    <property type="entry name" value="Sigma-54-dependent Fis family transcriptional regulator"/>
    <property type="match status" value="1"/>
</dbReference>
<evidence type="ECO:0000256" key="4">
    <source>
        <dbReference type="ARBA" id="ARBA00023012"/>
    </source>
</evidence>
<feature type="modified residue" description="4-aspartylphosphate" evidence="8">
    <location>
        <position position="58"/>
    </location>
</feature>
<keyword evidence="5" id="KW-0805">Transcription regulation</keyword>
<dbReference type="Pfam" id="PF00158">
    <property type="entry name" value="Sigma54_activat"/>
    <property type="match status" value="1"/>
</dbReference>
<evidence type="ECO:0000256" key="7">
    <source>
        <dbReference type="ARBA" id="ARBA00023163"/>
    </source>
</evidence>
<evidence type="ECO:0000256" key="1">
    <source>
        <dbReference type="ARBA" id="ARBA00022553"/>
    </source>
</evidence>
<dbReference type="SUPFAM" id="SSF52172">
    <property type="entry name" value="CheY-like"/>
    <property type="match status" value="1"/>
</dbReference>
<feature type="domain" description="Response regulatory" evidence="10">
    <location>
        <begin position="9"/>
        <end position="123"/>
    </location>
</feature>
<dbReference type="PRINTS" id="PR01590">
    <property type="entry name" value="HTHFIS"/>
</dbReference>
<dbReference type="InterPro" id="IPR001789">
    <property type="entry name" value="Sig_transdc_resp-reg_receiver"/>
</dbReference>
<dbReference type="GO" id="GO:0043565">
    <property type="term" value="F:sequence-specific DNA binding"/>
    <property type="evidence" value="ECO:0007669"/>
    <property type="project" value="InterPro"/>
</dbReference>
<organism evidence="11">
    <name type="scientific">candidate division WOR-3 bacterium</name>
    <dbReference type="NCBI Taxonomy" id="2052148"/>
    <lineage>
        <taxon>Bacteria</taxon>
        <taxon>Bacteria division WOR-3</taxon>
    </lineage>
</organism>
<keyword evidence="3" id="KW-0067">ATP-binding</keyword>
<feature type="domain" description="Sigma-54 factor interaction" evidence="9">
    <location>
        <begin position="146"/>
        <end position="375"/>
    </location>
</feature>
<gene>
    <name evidence="11" type="ORF">ENX16_05330</name>
</gene>
<evidence type="ECO:0000313" key="11">
    <source>
        <dbReference type="EMBL" id="HGD13483.1"/>
    </source>
</evidence>
<accession>A0A7V3PUC1</accession>
<dbReference type="InterPro" id="IPR025943">
    <property type="entry name" value="Sigma_54_int_dom_ATP-bd_2"/>
</dbReference>
<dbReference type="GO" id="GO:0006355">
    <property type="term" value="P:regulation of DNA-templated transcription"/>
    <property type="evidence" value="ECO:0007669"/>
    <property type="project" value="InterPro"/>
</dbReference>
<dbReference type="PANTHER" id="PTHR32071">
    <property type="entry name" value="TRANSCRIPTIONAL REGULATORY PROTEIN"/>
    <property type="match status" value="1"/>
</dbReference>
<evidence type="ECO:0000259" key="10">
    <source>
        <dbReference type="PROSITE" id="PS50110"/>
    </source>
</evidence>
<dbReference type="GO" id="GO:0000160">
    <property type="term" value="P:phosphorelay signal transduction system"/>
    <property type="evidence" value="ECO:0007669"/>
    <property type="project" value="UniProtKB-KW"/>
</dbReference>
<dbReference type="SMART" id="SM00448">
    <property type="entry name" value="REC"/>
    <property type="match status" value="1"/>
</dbReference>
<protein>
    <submittedName>
        <fullName evidence="11">Sigma-54-dependent Fis family transcriptional regulator</fullName>
    </submittedName>
</protein>
<proteinExistence type="predicted"/>
<dbReference type="InterPro" id="IPR009057">
    <property type="entry name" value="Homeodomain-like_sf"/>
</dbReference>
<dbReference type="InterPro" id="IPR027417">
    <property type="entry name" value="P-loop_NTPase"/>
</dbReference>
<evidence type="ECO:0000256" key="2">
    <source>
        <dbReference type="ARBA" id="ARBA00022741"/>
    </source>
</evidence>
<evidence type="ECO:0000259" key="9">
    <source>
        <dbReference type="PROSITE" id="PS50045"/>
    </source>
</evidence>
<dbReference type="Gene3D" id="3.40.50.2300">
    <property type="match status" value="1"/>
</dbReference>
<dbReference type="PROSITE" id="PS50045">
    <property type="entry name" value="SIGMA54_INTERACT_4"/>
    <property type="match status" value="1"/>
</dbReference>
<keyword evidence="4" id="KW-0902">Two-component regulatory system</keyword>
<keyword evidence="2" id="KW-0547">Nucleotide-binding</keyword>
<comment type="caution">
    <text evidence="11">The sequence shown here is derived from an EMBL/GenBank/DDBJ whole genome shotgun (WGS) entry which is preliminary data.</text>
</comment>
<dbReference type="FunFam" id="3.40.50.300:FF:000006">
    <property type="entry name" value="DNA-binding transcriptional regulator NtrC"/>
    <property type="match status" value="1"/>
</dbReference>
<dbReference type="InterPro" id="IPR025944">
    <property type="entry name" value="Sigma_54_int_dom_CS"/>
</dbReference>
<dbReference type="Pfam" id="PF02954">
    <property type="entry name" value="HTH_8"/>
    <property type="match status" value="1"/>
</dbReference>
<dbReference type="AlphaFoldDB" id="A0A7V3PUC1"/>
<dbReference type="Gene3D" id="1.10.10.60">
    <property type="entry name" value="Homeodomain-like"/>
    <property type="match status" value="1"/>
</dbReference>
<dbReference type="SUPFAM" id="SSF52540">
    <property type="entry name" value="P-loop containing nucleoside triphosphate hydrolases"/>
    <property type="match status" value="1"/>
</dbReference>
<sequence>MQKKSPHATLLVVDDIIETLEVLERNLTAQGYRVYTAKNVDEALQVLKETPVDLVITDLKMPGVSGLDLVRYVRQNLKDTEVMVITGYATVESAVQAVKTGAEEYLAKPFTEEELFKAVKQALDKLRIRRSAATSRLSVQNFYPGLIGESPGMRKVFAAIERAAKVSATVLITGESGTGKELVARAIHYSSKRASAPFVPVNCGGIPESLLESELFGYVKGAFTGANETRAGFFQTADGGSIFLDEISETTHSMQVKLLRVLQDKEVRMVGDSKSYKVDVRIIAATNKDLLSLVQKGVFREDLFFRLNVLNITLPPLRERADDIFLLARYFLEKFAQEMGRSTPHLSDQVLEAFKRYEWPGNVRELENLIQRLLIMVDGETIDITDLPPYMRFSLPSELKLNRTLAEAEQDYIRRVLDSVDGNITKAAQILKIDRKTLRNKLRKNPNAEPQL</sequence>
<dbReference type="EMBL" id="DTMZ01000123">
    <property type="protein sequence ID" value="HGD13483.1"/>
    <property type="molecule type" value="Genomic_DNA"/>
</dbReference>
<dbReference type="Gene3D" id="3.40.50.300">
    <property type="entry name" value="P-loop containing nucleotide triphosphate hydrolases"/>
    <property type="match status" value="1"/>
</dbReference>
<keyword evidence="1 8" id="KW-0597">Phosphoprotein</keyword>
<dbReference type="SMART" id="SM00382">
    <property type="entry name" value="AAA"/>
    <property type="match status" value="1"/>
</dbReference>
<reference evidence="11" key="1">
    <citation type="journal article" date="2020" name="mSystems">
        <title>Genome- and Community-Level Interaction Insights into Carbon Utilization and Element Cycling Functions of Hydrothermarchaeota in Hydrothermal Sediment.</title>
        <authorList>
            <person name="Zhou Z."/>
            <person name="Liu Y."/>
            <person name="Xu W."/>
            <person name="Pan J."/>
            <person name="Luo Z.H."/>
            <person name="Li M."/>
        </authorList>
    </citation>
    <scope>NUCLEOTIDE SEQUENCE [LARGE SCALE GENOMIC DNA]</scope>
    <source>
        <strain evidence="11">SpSt-914</strain>
    </source>
</reference>
<dbReference type="PROSITE" id="PS00676">
    <property type="entry name" value="SIGMA54_INTERACT_2"/>
    <property type="match status" value="1"/>
</dbReference>
<dbReference type="CDD" id="cd00009">
    <property type="entry name" value="AAA"/>
    <property type="match status" value="1"/>
</dbReference>
<dbReference type="Gene3D" id="1.10.8.60">
    <property type="match status" value="1"/>
</dbReference>
<dbReference type="PROSITE" id="PS00688">
    <property type="entry name" value="SIGMA54_INTERACT_3"/>
    <property type="match status" value="1"/>
</dbReference>
<dbReference type="PROSITE" id="PS00675">
    <property type="entry name" value="SIGMA54_INTERACT_1"/>
    <property type="match status" value="1"/>
</dbReference>
<dbReference type="InterPro" id="IPR002078">
    <property type="entry name" value="Sigma_54_int"/>
</dbReference>
<evidence type="ECO:0000256" key="6">
    <source>
        <dbReference type="ARBA" id="ARBA00023125"/>
    </source>
</evidence>
<dbReference type="Pfam" id="PF25601">
    <property type="entry name" value="AAA_lid_14"/>
    <property type="match status" value="1"/>
</dbReference>
<keyword evidence="6" id="KW-0238">DNA-binding</keyword>
<dbReference type="PANTHER" id="PTHR32071:SF122">
    <property type="entry name" value="SIGMA FACTOR"/>
    <property type="match status" value="1"/>
</dbReference>
<dbReference type="InterPro" id="IPR025662">
    <property type="entry name" value="Sigma_54_int_dom_ATP-bd_1"/>
</dbReference>
<evidence type="ECO:0000256" key="8">
    <source>
        <dbReference type="PROSITE-ProRule" id="PRU00169"/>
    </source>
</evidence>
<name>A0A7V3PUC1_UNCW3</name>
<evidence type="ECO:0000256" key="3">
    <source>
        <dbReference type="ARBA" id="ARBA00022840"/>
    </source>
</evidence>
<dbReference type="InterPro" id="IPR002197">
    <property type="entry name" value="HTH_Fis"/>
</dbReference>
<dbReference type="InterPro" id="IPR058031">
    <property type="entry name" value="AAA_lid_NorR"/>
</dbReference>
<dbReference type="InterPro" id="IPR003593">
    <property type="entry name" value="AAA+_ATPase"/>
</dbReference>
<dbReference type="Pfam" id="PF00072">
    <property type="entry name" value="Response_reg"/>
    <property type="match status" value="1"/>
</dbReference>
<dbReference type="SUPFAM" id="SSF46689">
    <property type="entry name" value="Homeodomain-like"/>
    <property type="match status" value="1"/>
</dbReference>
<keyword evidence="7" id="KW-0804">Transcription</keyword>